<evidence type="ECO:0000313" key="2">
    <source>
        <dbReference type="Proteomes" id="UP000198862"/>
    </source>
</evidence>
<dbReference type="Proteomes" id="UP000198862">
    <property type="component" value="Unassembled WGS sequence"/>
</dbReference>
<organism evidence="1 2">
    <name type="scientific">Pseudoalteromonas denitrificans DSM 6059</name>
    <dbReference type="NCBI Taxonomy" id="1123010"/>
    <lineage>
        <taxon>Bacteria</taxon>
        <taxon>Pseudomonadati</taxon>
        <taxon>Pseudomonadota</taxon>
        <taxon>Gammaproteobacteria</taxon>
        <taxon>Alteromonadales</taxon>
        <taxon>Pseudoalteromonadaceae</taxon>
        <taxon>Pseudoalteromonas</taxon>
    </lineage>
</organism>
<reference evidence="1 2" key="1">
    <citation type="submission" date="2016-10" db="EMBL/GenBank/DDBJ databases">
        <authorList>
            <person name="de Groot N.N."/>
        </authorList>
    </citation>
    <scope>NUCLEOTIDE SEQUENCE [LARGE SCALE GENOMIC DNA]</scope>
    <source>
        <strain evidence="1 2">DSM 6059</strain>
    </source>
</reference>
<accession>A0A1I1EKA4</accession>
<name>A0A1I1EKA4_9GAMM</name>
<dbReference type="STRING" id="1123010.SAMN02745724_00304"/>
<dbReference type="AlphaFoldDB" id="A0A1I1EKA4"/>
<sequence length="205" mass="23512">MPEQLKLQPDLLDKGENHLVYIELCNALYAREVVRLSRELDEIRLRKLLISLPYYIERASESILQGNSPLQLDGQNGCWIAKQKIKTPNFDKTVNNQFYTKASFPGFILPLAVLNKGELMIKIDCLDQVKKDKIHCNEHGWFELSGQAIDAQNAYILKPSKTVMTAACCGHRWCQGKRVTPRLLSLREMLLAARINWLNFTKPLT</sequence>
<protein>
    <submittedName>
        <fullName evidence="1">Uncharacterized protein</fullName>
    </submittedName>
</protein>
<proteinExistence type="predicted"/>
<evidence type="ECO:0000313" key="1">
    <source>
        <dbReference type="EMBL" id="SFB87076.1"/>
    </source>
</evidence>
<dbReference type="EMBL" id="FOLO01000002">
    <property type="protein sequence ID" value="SFB87076.1"/>
    <property type="molecule type" value="Genomic_DNA"/>
</dbReference>
<dbReference type="OrthoDB" id="6321522at2"/>
<keyword evidence="2" id="KW-1185">Reference proteome</keyword>
<gene>
    <name evidence="1" type="ORF">SAMN02745724_00304</name>
</gene>